<name>A0ABQ9HCM5_9NEOP</name>
<comment type="caution">
    <text evidence="1">The sequence shown here is derived from an EMBL/GenBank/DDBJ whole genome shotgun (WGS) entry which is preliminary data.</text>
</comment>
<reference evidence="1 2" key="1">
    <citation type="submission" date="2023-02" db="EMBL/GenBank/DDBJ databases">
        <title>LHISI_Scaffold_Assembly.</title>
        <authorList>
            <person name="Stuart O.P."/>
            <person name="Cleave R."/>
            <person name="Magrath M.J.L."/>
            <person name="Mikheyev A.S."/>
        </authorList>
    </citation>
    <scope>NUCLEOTIDE SEQUENCE [LARGE SCALE GENOMIC DNA]</scope>
    <source>
        <strain evidence="1">Daus_M_001</strain>
        <tissue evidence="1">Leg muscle</tissue>
    </source>
</reference>
<dbReference type="InterPro" id="IPR012675">
    <property type="entry name" value="Beta-grasp_dom_sf"/>
</dbReference>
<accession>A0ABQ9HCM5</accession>
<organism evidence="1 2">
    <name type="scientific">Dryococelus australis</name>
    <dbReference type="NCBI Taxonomy" id="614101"/>
    <lineage>
        <taxon>Eukaryota</taxon>
        <taxon>Metazoa</taxon>
        <taxon>Ecdysozoa</taxon>
        <taxon>Arthropoda</taxon>
        <taxon>Hexapoda</taxon>
        <taxon>Insecta</taxon>
        <taxon>Pterygota</taxon>
        <taxon>Neoptera</taxon>
        <taxon>Polyneoptera</taxon>
        <taxon>Phasmatodea</taxon>
        <taxon>Verophasmatodea</taxon>
        <taxon>Anareolatae</taxon>
        <taxon>Phasmatidae</taxon>
        <taxon>Eurycanthinae</taxon>
        <taxon>Dryococelus</taxon>
    </lineage>
</organism>
<sequence length="100" mass="11485">MSQMQVQRSALAQVDEDALWDMHRPLESSCQLRLLHFKDADPHHVNKAFWRTCCFMLGAVAERLFKDSVLVQLHSFPSPSGVYLPDMSTPFIMNILTTCF</sequence>
<dbReference type="Proteomes" id="UP001159363">
    <property type="component" value="Chromosome 5"/>
</dbReference>
<evidence type="ECO:0000313" key="1">
    <source>
        <dbReference type="EMBL" id="KAJ8882076.1"/>
    </source>
</evidence>
<proteinExistence type="predicted"/>
<gene>
    <name evidence="1" type="ORF">PR048_018564</name>
</gene>
<dbReference type="EMBL" id="JARBHB010000006">
    <property type="protein sequence ID" value="KAJ8882076.1"/>
    <property type="molecule type" value="Genomic_DNA"/>
</dbReference>
<dbReference type="Gene3D" id="3.10.20.30">
    <property type="match status" value="1"/>
</dbReference>
<evidence type="ECO:0000313" key="2">
    <source>
        <dbReference type="Proteomes" id="UP001159363"/>
    </source>
</evidence>
<protein>
    <submittedName>
        <fullName evidence="1">Uncharacterized protein</fullName>
    </submittedName>
</protein>
<keyword evidence="2" id="KW-1185">Reference proteome</keyword>